<proteinExistence type="inferred from homology"/>
<evidence type="ECO:0000256" key="1">
    <source>
        <dbReference type="ARBA" id="ARBA00004496"/>
    </source>
</evidence>
<dbReference type="PROSITE" id="PS51522">
    <property type="entry name" value="ZF_NANOS"/>
    <property type="match status" value="1"/>
</dbReference>
<dbReference type="Pfam" id="PF05741">
    <property type="entry name" value="zf-nanos"/>
    <property type="match status" value="1"/>
</dbReference>
<dbReference type="InterPro" id="IPR038129">
    <property type="entry name" value="Nanos_sf"/>
</dbReference>
<dbReference type="Proteomes" id="UP000749559">
    <property type="component" value="Unassembled WGS sequence"/>
</dbReference>
<keyword evidence="12" id="KW-1185">Reference proteome</keyword>
<comment type="caution">
    <text evidence="11">The sequence shown here is derived from an EMBL/GenBank/DDBJ whole genome shotgun (WGS) entry which is preliminary data.</text>
</comment>
<evidence type="ECO:0000256" key="4">
    <source>
        <dbReference type="ARBA" id="ARBA00022771"/>
    </source>
</evidence>
<organism evidence="11 12">
    <name type="scientific">Owenia fusiformis</name>
    <name type="common">Polychaete worm</name>
    <dbReference type="NCBI Taxonomy" id="6347"/>
    <lineage>
        <taxon>Eukaryota</taxon>
        <taxon>Metazoa</taxon>
        <taxon>Spiralia</taxon>
        <taxon>Lophotrochozoa</taxon>
        <taxon>Annelida</taxon>
        <taxon>Polychaeta</taxon>
        <taxon>Sedentaria</taxon>
        <taxon>Canalipalpata</taxon>
        <taxon>Sabellida</taxon>
        <taxon>Oweniida</taxon>
        <taxon>Oweniidae</taxon>
        <taxon>Owenia</taxon>
    </lineage>
</organism>
<feature type="region of interest" description="Disordered" evidence="9">
    <location>
        <begin position="1"/>
        <end position="22"/>
    </location>
</feature>
<name>A0A8S4NX44_OWEFU</name>
<feature type="compositionally biased region" description="Polar residues" evidence="9">
    <location>
        <begin position="1"/>
        <end position="16"/>
    </location>
</feature>
<keyword evidence="3" id="KW-0479">Metal-binding</keyword>
<evidence type="ECO:0000313" key="11">
    <source>
        <dbReference type="EMBL" id="CAH1784498.1"/>
    </source>
</evidence>
<evidence type="ECO:0000256" key="6">
    <source>
        <dbReference type="ARBA" id="ARBA00022845"/>
    </source>
</evidence>
<evidence type="ECO:0000256" key="9">
    <source>
        <dbReference type="SAM" id="MobiDB-lite"/>
    </source>
</evidence>
<accession>A0A8S4NX44</accession>
<keyword evidence="2" id="KW-0963">Cytoplasm</keyword>
<comment type="similarity">
    <text evidence="8">Belongs to the nanos family.</text>
</comment>
<protein>
    <recommendedName>
        <fullName evidence="10">Nanos-type domain-containing protein</fullName>
    </recommendedName>
</protein>
<keyword evidence="7 8" id="KW-0694">RNA-binding</keyword>
<evidence type="ECO:0000256" key="2">
    <source>
        <dbReference type="ARBA" id="ARBA00022490"/>
    </source>
</evidence>
<dbReference type="GO" id="GO:0008270">
    <property type="term" value="F:zinc ion binding"/>
    <property type="evidence" value="ECO:0007669"/>
    <property type="project" value="UniProtKB-KW"/>
</dbReference>
<dbReference type="EMBL" id="CAIIXF020000005">
    <property type="protein sequence ID" value="CAH1784498.1"/>
    <property type="molecule type" value="Genomic_DNA"/>
</dbReference>
<dbReference type="Gene3D" id="4.10.60.30">
    <property type="entry name" value="Nanos, RNA-binding domain"/>
    <property type="match status" value="1"/>
</dbReference>
<dbReference type="InterPro" id="IPR008705">
    <property type="entry name" value="Nanos/Xcar2"/>
</dbReference>
<reference evidence="11" key="1">
    <citation type="submission" date="2022-03" db="EMBL/GenBank/DDBJ databases">
        <authorList>
            <person name="Martin C."/>
        </authorList>
    </citation>
    <scope>NUCLEOTIDE SEQUENCE</scope>
</reference>
<dbReference type="AlphaFoldDB" id="A0A8S4NX44"/>
<sequence>MSGTQVTNMSGTQGTIASPGIGRDENIFDPFTDYLNLHAMIGTTTGDQLFPQNPSLAGELNRLFEPVSVNHVVERQRFNSTSTVCSSGYMSCSPTSDEESVQAPIDDFRSNGRECEIDDIELYFNSLHLDLESRLPRPWNAVTEDLVKADMLQMRPGQKKQRSPPSTYLTEAPVCVFCRNNGESEQVYRGHFLKDDQKRITCPVLRAYTCPICKASGDDAHTIKYCPLGGETTSAVKALRTPRTSNGKKRIN</sequence>
<dbReference type="InterPro" id="IPR024161">
    <property type="entry name" value="Znf_nanos-typ"/>
</dbReference>
<dbReference type="GO" id="GO:0003723">
    <property type="term" value="F:RNA binding"/>
    <property type="evidence" value="ECO:0007669"/>
    <property type="project" value="UniProtKB-UniRule"/>
</dbReference>
<feature type="domain" description="Nanos-type" evidence="10">
    <location>
        <begin position="174"/>
        <end position="228"/>
    </location>
</feature>
<keyword evidence="4 8" id="KW-0863">Zinc-finger</keyword>
<dbReference type="OrthoDB" id="10010129at2759"/>
<evidence type="ECO:0000256" key="5">
    <source>
        <dbReference type="ARBA" id="ARBA00022833"/>
    </source>
</evidence>
<evidence type="ECO:0000313" key="12">
    <source>
        <dbReference type="Proteomes" id="UP000749559"/>
    </source>
</evidence>
<dbReference type="PANTHER" id="PTHR12887">
    <property type="entry name" value="NANOS PROTEIN"/>
    <property type="match status" value="1"/>
</dbReference>
<evidence type="ECO:0000259" key="10">
    <source>
        <dbReference type="PROSITE" id="PS51522"/>
    </source>
</evidence>
<gene>
    <name evidence="11" type="ORF">OFUS_LOCUS10682</name>
</gene>
<dbReference type="GO" id="GO:0006417">
    <property type="term" value="P:regulation of translation"/>
    <property type="evidence" value="ECO:0007669"/>
    <property type="project" value="UniProtKB-UniRule"/>
</dbReference>
<keyword evidence="5" id="KW-0862">Zinc</keyword>
<evidence type="ECO:0000256" key="7">
    <source>
        <dbReference type="ARBA" id="ARBA00022884"/>
    </source>
</evidence>
<dbReference type="GO" id="GO:0005737">
    <property type="term" value="C:cytoplasm"/>
    <property type="evidence" value="ECO:0007669"/>
    <property type="project" value="UniProtKB-SubCell"/>
</dbReference>
<comment type="subcellular location">
    <subcellularLocation>
        <location evidence="1">Cytoplasm</location>
    </subcellularLocation>
</comment>
<evidence type="ECO:0000256" key="8">
    <source>
        <dbReference type="PROSITE-ProRule" id="PRU00855"/>
    </source>
</evidence>
<keyword evidence="6 8" id="KW-0810">Translation regulation</keyword>
<evidence type="ECO:0000256" key="3">
    <source>
        <dbReference type="ARBA" id="ARBA00022723"/>
    </source>
</evidence>